<feature type="chain" id="PRO_5042143743" description="Secreted protein" evidence="1">
    <location>
        <begin position="25"/>
        <end position="104"/>
    </location>
</feature>
<evidence type="ECO:0000313" key="2">
    <source>
        <dbReference type="EMBL" id="MCP2165686.1"/>
    </source>
</evidence>
<keyword evidence="3" id="KW-1185">Reference proteome</keyword>
<dbReference type="EMBL" id="JAMTCK010000005">
    <property type="protein sequence ID" value="MCP2165686.1"/>
    <property type="molecule type" value="Genomic_DNA"/>
</dbReference>
<dbReference type="Proteomes" id="UP001206128">
    <property type="component" value="Unassembled WGS sequence"/>
</dbReference>
<reference evidence="2" key="1">
    <citation type="submission" date="2022-06" db="EMBL/GenBank/DDBJ databases">
        <title>Genomic Encyclopedia of Archaeal and Bacterial Type Strains, Phase II (KMG-II): from individual species to whole genera.</title>
        <authorList>
            <person name="Goeker M."/>
        </authorList>
    </citation>
    <scope>NUCLEOTIDE SEQUENCE</scope>
    <source>
        <strain evidence="2">DSM 43935</strain>
    </source>
</reference>
<evidence type="ECO:0000313" key="3">
    <source>
        <dbReference type="Proteomes" id="UP001206128"/>
    </source>
</evidence>
<dbReference type="AlphaFoldDB" id="A0AAE3GCD4"/>
<accession>A0AAE3GCD4</accession>
<name>A0AAE3GCD4_9PSEU</name>
<proteinExistence type="predicted"/>
<evidence type="ECO:0000256" key="1">
    <source>
        <dbReference type="SAM" id="SignalP"/>
    </source>
</evidence>
<dbReference type="RefSeq" id="WP_253770738.1">
    <property type="nucleotide sequence ID" value="NZ_JAMTCK010000005.1"/>
</dbReference>
<feature type="signal peptide" evidence="1">
    <location>
        <begin position="1"/>
        <end position="24"/>
    </location>
</feature>
<protein>
    <recommendedName>
        <fullName evidence="4">Secreted protein</fullName>
    </recommendedName>
</protein>
<sequence>MLKKAGFVAATAAGLMVFGAPAFAAPAGPPATSGTAGVDQSAASSVDTDENDLTGLLILEDDDVLDNDILCAIFPNIAITSTTCVVQNNTDNQNTTSSTGDEPK</sequence>
<evidence type="ECO:0008006" key="4">
    <source>
        <dbReference type="Google" id="ProtNLM"/>
    </source>
</evidence>
<organism evidence="2 3">
    <name type="scientific">Goodfellowiella coeruleoviolacea</name>
    <dbReference type="NCBI Taxonomy" id="334858"/>
    <lineage>
        <taxon>Bacteria</taxon>
        <taxon>Bacillati</taxon>
        <taxon>Actinomycetota</taxon>
        <taxon>Actinomycetes</taxon>
        <taxon>Pseudonocardiales</taxon>
        <taxon>Pseudonocardiaceae</taxon>
        <taxon>Goodfellowiella</taxon>
    </lineage>
</organism>
<gene>
    <name evidence="2" type="ORF">LX83_002544</name>
</gene>
<comment type="caution">
    <text evidence="2">The sequence shown here is derived from an EMBL/GenBank/DDBJ whole genome shotgun (WGS) entry which is preliminary data.</text>
</comment>
<keyword evidence="1" id="KW-0732">Signal</keyword>